<dbReference type="OrthoDB" id="5906768at2"/>
<dbReference type="CDD" id="cd03811">
    <property type="entry name" value="GT4_GT28_WabH-like"/>
    <property type="match status" value="1"/>
</dbReference>
<feature type="domain" description="Glycosyltransferase subfamily 4-like N-terminal" evidence="2">
    <location>
        <begin position="14"/>
        <end position="171"/>
    </location>
</feature>
<name>A0A656HB82_THINJ</name>
<keyword evidence="4" id="KW-1185">Reference proteome</keyword>
<dbReference type="InterPro" id="IPR001296">
    <property type="entry name" value="Glyco_trans_1"/>
</dbReference>
<reference evidence="4" key="1">
    <citation type="journal article" date="2011" name="Stand. Genomic Sci.">
        <title>Genome sequence of the filamentous, gliding Thiothrix nivea neotype strain (JP2(T)).</title>
        <authorList>
            <person name="Lapidus A."/>
            <person name="Nolan M."/>
            <person name="Lucas S."/>
            <person name="Glavina Del Rio T."/>
            <person name="Tice H."/>
            <person name="Cheng J.F."/>
            <person name="Tapia R."/>
            <person name="Han C."/>
            <person name="Goodwin L."/>
            <person name="Pitluck S."/>
            <person name="Liolios K."/>
            <person name="Pagani I."/>
            <person name="Ivanova N."/>
            <person name="Huntemann M."/>
            <person name="Mavromatis K."/>
            <person name="Mikhailova N."/>
            <person name="Pati A."/>
            <person name="Chen A."/>
            <person name="Palaniappan K."/>
            <person name="Land M."/>
            <person name="Brambilla E.M."/>
            <person name="Rohde M."/>
            <person name="Abt B."/>
            <person name="Verbarg S."/>
            <person name="Goker M."/>
            <person name="Bristow J."/>
            <person name="Eisen J.A."/>
            <person name="Markowitz V."/>
            <person name="Hugenholtz P."/>
            <person name="Kyrpides N.C."/>
            <person name="Klenk H.P."/>
            <person name="Woyke T."/>
        </authorList>
    </citation>
    <scope>NUCLEOTIDE SEQUENCE [LARGE SCALE GENOMIC DNA]</scope>
    <source>
        <strain evidence="4">ATCC 35100 / DSM 5205 / JP2</strain>
    </source>
</reference>
<dbReference type="SUPFAM" id="SSF53756">
    <property type="entry name" value="UDP-Glycosyltransferase/glycogen phosphorylase"/>
    <property type="match status" value="1"/>
</dbReference>
<evidence type="ECO:0000259" key="1">
    <source>
        <dbReference type="Pfam" id="PF00534"/>
    </source>
</evidence>
<evidence type="ECO:0000313" key="3">
    <source>
        <dbReference type="EMBL" id="EIJ33184.1"/>
    </source>
</evidence>
<dbReference type="EMBL" id="JH651384">
    <property type="protein sequence ID" value="EIJ33184.1"/>
    <property type="molecule type" value="Genomic_DNA"/>
</dbReference>
<dbReference type="InterPro" id="IPR028098">
    <property type="entry name" value="Glyco_trans_4-like_N"/>
</dbReference>
<keyword evidence="3" id="KW-0808">Transferase</keyword>
<proteinExistence type="predicted"/>
<dbReference type="AlphaFoldDB" id="A0A656HB82"/>
<gene>
    <name evidence="3" type="ORF">Thini_0546</name>
</gene>
<dbReference type="RefSeq" id="WP_002707138.1">
    <property type="nucleotide sequence ID" value="NZ_JH651384.1"/>
</dbReference>
<dbReference type="Pfam" id="PF13439">
    <property type="entry name" value="Glyco_transf_4"/>
    <property type="match status" value="1"/>
</dbReference>
<dbReference type="Proteomes" id="UP000005317">
    <property type="component" value="Unassembled WGS sequence"/>
</dbReference>
<protein>
    <submittedName>
        <fullName evidence="3">Glycosyl transferase group 1</fullName>
    </submittedName>
</protein>
<dbReference type="GO" id="GO:1901135">
    <property type="term" value="P:carbohydrate derivative metabolic process"/>
    <property type="evidence" value="ECO:0007669"/>
    <property type="project" value="UniProtKB-ARBA"/>
</dbReference>
<sequence length="355" mass="39693">MKKIAIVIAELAAPGGAEKVAVDLAEEFRSRQYDVTVIKFACLPPGIARYDIPVRVINLQIPERPGGLFTQVSILLQRAWQFRRLFHREQFDHIFSFLEAANVPCALACSDSVLSVHLDPDTMTRNEWLAFRWLYPRAKRVIAVSRQMQDVLEQRAGLKNVNCIYNPVNTALIREKAGATLDIEDKFILAVGRLERQKRFDLLLEAFARCKTQAYCKLVLLGRGSQQPILEQRIGELGLEGRVLMAGFEPNPYKYMAKAEFQVMSSDYEGYPLVLIEALSLGCPIVSTDCPTGPREIVRDGENGLLVAKGDPDALAAGIDALFFDEPKRARMREQAVESVRANDITVVADAWLAA</sequence>
<dbReference type="Pfam" id="PF00534">
    <property type="entry name" value="Glycos_transf_1"/>
    <property type="match status" value="1"/>
</dbReference>
<feature type="domain" description="Glycosyl transferase family 1" evidence="1">
    <location>
        <begin position="182"/>
        <end position="336"/>
    </location>
</feature>
<organism evidence="3 4">
    <name type="scientific">Thiothrix nivea (strain ATCC 35100 / DSM 5205 / JP2)</name>
    <dbReference type="NCBI Taxonomy" id="870187"/>
    <lineage>
        <taxon>Bacteria</taxon>
        <taxon>Pseudomonadati</taxon>
        <taxon>Pseudomonadota</taxon>
        <taxon>Gammaproteobacteria</taxon>
        <taxon>Thiotrichales</taxon>
        <taxon>Thiotrichaceae</taxon>
        <taxon>Thiothrix</taxon>
    </lineage>
</organism>
<dbReference type="PANTHER" id="PTHR12526">
    <property type="entry name" value="GLYCOSYLTRANSFERASE"/>
    <property type="match status" value="1"/>
</dbReference>
<evidence type="ECO:0000313" key="4">
    <source>
        <dbReference type="Proteomes" id="UP000005317"/>
    </source>
</evidence>
<dbReference type="Gene3D" id="3.40.50.2000">
    <property type="entry name" value="Glycogen Phosphorylase B"/>
    <property type="match status" value="2"/>
</dbReference>
<evidence type="ECO:0000259" key="2">
    <source>
        <dbReference type="Pfam" id="PF13439"/>
    </source>
</evidence>
<dbReference type="GO" id="GO:0016757">
    <property type="term" value="F:glycosyltransferase activity"/>
    <property type="evidence" value="ECO:0007669"/>
    <property type="project" value="InterPro"/>
</dbReference>
<accession>A0A656HB82</accession>